<name>A0A409WRY2_PSICY</name>
<comment type="caution">
    <text evidence="2">The sequence shown here is derived from an EMBL/GenBank/DDBJ whole genome shotgun (WGS) entry which is preliminary data.</text>
</comment>
<dbReference type="AlphaFoldDB" id="A0A409WRY2"/>
<accession>A0A409WRY2</accession>
<feature type="region of interest" description="Disordered" evidence="1">
    <location>
        <begin position="42"/>
        <end position="69"/>
    </location>
</feature>
<keyword evidence="3" id="KW-1185">Reference proteome</keyword>
<proteinExistence type="predicted"/>
<reference evidence="2 3" key="1">
    <citation type="journal article" date="2018" name="Evol. Lett.">
        <title>Horizontal gene cluster transfer increased hallucinogenic mushroom diversity.</title>
        <authorList>
            <person name="Reynolds H.T."/>
            <person name="Vijayakumar V."/>
            <person name="Gluck-Thaler E."/>
            <person name="Korotkin H.B."/>
            <person name="Matheny P.B."/>
            <person name="Slot J.C."/>
        </authorList>
    </citation>
    <scope>NUCLEOTIDE SEQUENCE [LARGE SCALE GENOMIC DNA]</scope>
    <source>
        <strain evidence="2 3">2631</strain>
    </source>
</reference>
<sequence>MASTGRVHISLSYGNYEKELVNLKALLQQTLEEIKACCISQHPKSDDLDDPDASTSNQASGDLLENVNEMEPEIVKAHDRRTATTMEEGFSNGIFSIRHSNAINLTITFDLSFITR</sequence>
<protein>
    <submittedName>
        <fullName evidence="2">Uncharacterized protein</fullName>
    </submittedName>
</protein>
<dbReference type="InParanoid" id="A0A409WRY2"/>
<evidence type="ECO:0000313" key="3">
    <source>
        <dbReference type="Proteomes" id="UP000283269"/>
    </source>
</evidence>
<evidence type="ECO:0000313" key="2">
    <source>
        <dbReference type="EMBL" id="PPQ81285.1"/>
    </source>
</evidence>
<dbReference type="EMBL" id="NHYD01003269">
    <property type="protein sequence ID" value="PPQ81285.1"/>
    <property type="molecule type" value="Genomic_DNA"/>
</dbReference>
<evidence type="ECO:0000256" key="1">
    <source>
        <dbReference type="SAM" id="MobiDB-lite"/>
    </source>
</evidence>
<gene>
    <name evidence="2" type="ORF">CVT25_015069</name>
</gene>
<dbReference type="Proteomes" id="UP000283269">
    <property type="component" value="Unassembled WGS sequence"/>
</dbReference>
<organism evidence="2 3">
    <name type="scientific">Psilocybe cyanescens</name>
    <dbReference type="NCBI Taxonomy" id="93625"/>
    <lineage>
        <taxon>Eukaryota</taxon>
        <taxon>Fungi</taxon>
        <taxon>Dikarya</taxon>
        <taxon>Basidiomycota</taxon>
        <taxon>Agaricomycotina</taxon>
        <taxon>Agaricomycetes</taxon>
        <taxon>Agaricomycetidae</taxon>
        <taxon>Agaricales</taxon>
        <taxon>Agaricineae</taxon>
        <taxon>Strophariaceae</taxon>
        <taxon>Psilocybe</taxon>
    </lineage>
</organism>